<accession>A0A1E7FFM0</accession>
<dbReference type="EMBL" id="KV784358">
    <property type="protein sequence ID" value="OEU16583.1"/>
    <property type="molecule type" value="Genomic_DNA"/>
</dbReference>
<name>A0A1E7FFM0_9STRA</name>
<dbReference type="InParanoid" id="A0A1E7FFM0"/>
<protein>
    <submittedName>
        <fullName evidence="2">Uncharacterized protein</fullName>
    </submittedName>
</protein>
<dbReference type="AlphaFoldDB" id="A0A1E7FFM0"/>
<gene>
    <name evidence="2" type="ORF">FRACYDRAFT_269046</name>
</gene>
<proteinExistence type="predicted"/>
<organism evidence="2 3">
    <name type="scientific">Fragilariopsis cylindrus CCMP1102</name>
    <dbReference type="NCBI Taxonomy" id="635003"/>
    <lineage>
        <taxon>Eukaryota</taxon>
        <taxon>Sar</taxon>
        <taxon>Stramenopiles</taxon>
        <taxon>Ochrophyta</taxon>
        <taxon>Bacillariophyta</taxon>
        <taxon>Bacillariophyceae</taxon>
        <taxon>Bacillariophycidae</taxon>
        <taxon>Bacillariales</taxon>
        <taxon>Bacillariaceae</taxon>
        <taxon>Fragilariopsis</taxon>
    </lineage>
</organism>
<keyword evidence="3" id="KW-1185">Reference proteome</keyword>
<evidence type="ECO:0000256" key="1">
    <source>
        <dbReference type="SAM" id="MobiDB-lite"/>
    </source>
</evidence>
<sequence length="136" mass="15308">MGSFAGISELWGSTNDFQYDSDDPQTDTASSNETTVDEGANLDKEDSDDENGSFASLPWHDEKEYRLSEMLADEEWAIESADETTPMTIEDYNKQVEEIITQAEEELRETEAILLSKPGEDPVVSKEYSTILIQKK</sequence>
<feature type="region of interest" description="Disordered" evidence="1">
    <location>
        <begin position="13"/>
        <end position="60"/>
    </location>
</feature>
<dbReference type="Proteomes" id="UP000095751">
    <property type="component" value="Unassembled WGS sequence"/>
</dbReference>
<evidence type="ECO:0000313" key="3">
    <source>
        <dbReference type="Proteomes" id="UP000095751"/>
    </source>
</evidence>
<evidence type="ECO:0000313" key="2">
    <source>
        <dbReference type="EMBL" id="OEU16583.1"/>
    </source>
</evidence>
<reference evidence="2 3" key="1">
    <citation type="submission" date="2016-09" db="EMBL/GenBank/DDBJ databases">
        <title>Extensive genetic diversity and differential bi-allelic expression allows diatom success in the polar Southern Ocean.</title>
        <authorList>
            <consortium name="DOE Joint Genome Institute"/>
            <person name="Mock T."/>
            <person name="Otillar R.P."/>
            <person name="Strauss J."/>
            <person name="Dupont C."/>
            <person name="Frickenhaus S."/>
            <person name="Maumus F."/>
            <person name="Mcmullan M."/>
            <person name="Sanges R."/>
            <person name="Schmutz J."/>
            <person name="Toseland A."/>
            <person name="Valas R."/>
            <person name="Veluchamy A."/>
            <person name="Ward B.J."/>
            <person name="Allen A."/>
            <person name="Barry K."/>
            <person name="Falciatore A."/>
            <person name="Ferrante M."/>
            <person name="Fortunato A.E."/>
            <person name="Gloeckner G."/>
            <person name="Gruber A."/>
            <person name="Hipkin R."/>
            <person name="Janech M."/>
            <person name="Kroth P."/>
            <person name="Leese F."/>
            <person name="Lindquist E."/>
            <person name="Lyon B.R."/>
            <person name="Martin J."/>
            <person name="Mayer C."/>
            <person name="Parker M."/>
            <person name="Quesneville H."/>
            <person name="Raymond J."/>
            <person name="Uhlig C."/>
            <person name="Valentin K.U."/>
            <person name="Worden A.Z."/>
            <person name="Armbrust E.V."/>
            <person name="Bowler C."/>
            <person name="Green B."/>
            <person name="Moulton V."/>
            <person name="Van Oosterhout C."/>
            <person name="Grigoriev I."/>
        </authorList>
    </citation>
    <scope>NUCLEOTIDE SEQUENCE [LARGE SCALE GENOMIC DNA]</scope>
    <source>
        <strain evidence="2 3">CCMP1102</strain>
    </source>
</reference>
<dbReference type="KEGG" id="fcy:FRACYDRAFT_269046"/>